<keyword evidence="1" id="KW-1133">Transmembrane helix</keyword>
<evidence type="ECO:0000313" key="2">
    <source>
        <dbReference type="EMBL" id="KAI5326099.1"/>
    </source>
</evidence>
<accession>A0AAD4VJ68</accession>
<reference evidence="2 3" key="1">
    <citation type="journal article" date="2022" name="G3 (Bethesda)">
        <title>Whole-genome sequence and methylome profiling of the almond [Prunus dulcis (Mill.) D.A. Webb] cultivar 'Nonpareil'.</title>
        <authorList>
            <person name="D'Amico-Willman K.M."/>
            <person name="Ouma W.Z."/>
            <person name="Meulia T."/>
            <person name="Sideli G.M."/>
            <person name="Gradziel T.M."/>
            <person name="Fresnedo-Ramirez J."/>
        </authorList>
    </citation>
    <scope>NUCLEOTIDE SEQUENCE [LARGE SCALE GENOMIC DNA]</scope>
    <source>
        <strain evidence="2">Clone GOH B32 T37-40</strain>
    </source>
</reference>
<keyword evidence="1" id="KW-0812">Transmembrane</keyword>
<feature type="transmembrane region" description="Helical" evidence="1">
    <location>
        <begin position="54"/>
        <end position="73"/>
    </location>
</feature>
<evidence type="ECO:0000313" key="3">
    <source>
        <dbReference type="Proteomes" id="UP001054821"/>
    </source>
</evidence>
<organism evidence="2 3">
    <name type="scientific">Prunus dulcis</name>
    <name type="common">Almond</name>
    <name type="synonym">Amygdalus dulcis</name>
    <dbReference type="NCBI Taxonomy" id="3755"/>
    <lineage>
        <taxon>Eukaryota</taxon>
        <taxon>Viridiplantae</taxon>
        <taxon>Streptophyta</taxon>
        <taxon>Embryophyta</taxon>
        <taxon>Tracheophyta</taxon>
        <taxon>Spermatophyta</taxon>
        <taxon>Magnoliopsida</taxon>
        <taxon>eudicotyledons</taxon>
        <taxon>Gunneridae</taxon>
        <taxon>Pentapetalae</taxon>
        <taxon>rosids</taxon>
        <taxon>fabids</taxon>
        <taxon>Rosales</taxon>
        <taxon>Rosaceae</taxon>
        <taxon>Amygdaloideae</taxon>
        <taxon>Amygdaleae</taxon>
        <taxon>Prunus</taxon>
    </lineage>
</organism>
<evidence type="ECO:0000256" key="1">
    <source>
        <dbReference type="SAM" id="Phobius"/>
    </source>
</evidence>
<dbReference type="AlphaFoldDB" id="A0AAD4VJ68"/>
<dbReference type="Proteomes" id="UP001054821">
    <property type="component" value="Chromosome 6"/>
</dbReference>
<name>A0AAD4VJ68_PRUDU</name>
<keyword evidence="1" id="KW-0472">Membrane</keyword>
<gene>
    <name evidence="2" type="ORF">L3X38_035173</name>
</gene>
<dbReference type="EMBL" id="JAJFAZ020000006">
    <property type="protein sequence ID" value="KAI5326099.1"/>
    <property type="molecule type" value="Genomic_DNA"/>
</dbReference>
<comment type="caution">
    <text evidence="2">The sequence shown here is derived from an EMBL/GenBank/DDBJ whole genome shotgun (WGS) entry which is preliminary data.</text>
</comment>
<keyword evidence="3" id="KW-1185">Reference proteome</keyword>
<sequence>MYDHFQLSQENKDNLIHDEPFPFSESLLWIYVYCSRIFSGDNYFTYISVQKRKALAALASTICSFINFIYIQLKERTWVVLTTITMEMETALMMIHCYRVVAAPVI</sequence>
<protein>
    <submittedName>
        <fullName evidence="2">Uncharacterized protein</fullName>
    </submittedName>
</protein>
<proteinExistence type="predicted"/>